<dbReference type="RefSeq" id="WP_048410668.1">
    <property type="nucleotide sequence ID" value="NZ_JAJOHW010000138.1"/>
</dbReference>
<proteinExistence type="predicted"/>
<evidence type="ECO:0000256" key="1">
    <source>
        <dbReference type="SAM" id="Phobius"/>
    </source>
</evidence>
<keyword evidence="1" id="KW-0812">Transmembrane</keyword>
<keyword evidence="3" id="KW-1185">Reference proteome</keyword>
<protein>
    <submittedName>
        <fullName evidence="2">Uncharacterized protein</fullName>
    </submittedName>
</protein>
<reference evidence="3" key="1">
    <citation type="journal article" date="2019" name="Int. J. Syst. Evol. Microbiol.">
        <title>The Global Catalogue of Microorganisms (GCM) 10K type strain sequencing project: providing services to taxonomists for standard genome sequencing and annotation.</title>
        <authorList>
            <consortium name="The Broad Institute Genomics Platform"/>
            <consortium name="The Broad Institute Genome Sequencing Center for Infectious Disease"/>
            <person name="Wu L."/>
            <person name="Ma J."/>
        </authorList>
    </citation>
    <scope>NUCLEOTIDE SEQUENCE [LARGE SCALE GENOMIC DNA]</scope>
    <source>
        <strain evidence="3">CGMCC 4.7608</strain>
    </source>
</reference>
<dbReference type="EMBL" id="JBHSEK010000005">
    <property type="protein sequence ID" value="MFC4489947.1"/>
    <property type="molecule type" value="Genomic_DNA"/>
</dbReference>
<name>A0ABV8ZS05_9NEIS</name>
<feature type="transmembrane region" description="Helical" evidence="1">
    <location>
        <begin position="37"/>
        <end position="57"/>
    </location>
</feature>
<dbReference type="Proteomes" id="UP001595999">
    <property type="component" value="Unassembled WGS sequence"/>
</dbReference>
<sequence>MSFGEYYRAPAWITLLALLLWFGLCWADAGSALSGLLAMISGKNLIVLSGLALFWGLELALRHRSRPGAGHGRHHAWP</sequence>
<keyword evidence="1" id="KW-0472">Membrane</keyword>
<accession>A0ABV8ZS05</accession>
<evidence type="ECO:0000313" key="2">
    <source>
        <dbReference type="EMBL" id="MFC4489947.1"/>
    </source>
</evidence>
<gene>
    <name evidence="2" type="ORF">ACFO0R_09980</name>
</gene>
<evidence type="ECO:0000313" key="3">
    <source>
        <dbReference type="Proteomes" id="UP001595999"/>
    </source>
</evidence>
<organism evidence="2 3">
    <name type="scientific">Chromobacterium aquaticum</name>
    <dbReference type="NCBI Taxonomy" id="467180"/>
    <lineage>
        <taxon>Bacteria</taxon>
        <taxon>Pseudomonadati</taxon>
        <taxon>Pseudomonadota</taxon>
        <taxon>Betaproteobacteria</taxon>
        <taxon>Neisseriales</taxon>
        <taxon>Chromobacteriaceae</taxon>
        <taxon>Chromobacterium</taxon>
    </lineage>
</organism>
<keyword evidence="1" id="KW-1133">Transmembrane helix</keyword>
<comment type="caution">
    <text evidence="2">The sequence shown here is derived from an EMBL/GenBank/DDBJ whole genome shotgun (WGS) entry which is preliminary data.</text>
</comment>